<evidence type="ECO:0000259" key="4">
    <source>
        <dbReference type="PROSITE" id="PS01124"/>
    </source>
</evidence>
<dbReference type="Pfam" id="PF12833">
    <property type="entry name" value="HTH_18"/>
    <property type="match status" value="1"/>
</dbReference>
<dbReference type="GO" id="GO:0043565">
    <property type="term" value="F:sequence-specific DNA binding"/>
    <property type="evidence" value="ECO:0007669"/>
    <property type="project" value="InterPro"/>
</dbReference>
<accession>A0A369VX37</accession>
<comment type="caution">
    <text evidence="5">The sequence shown here is derived from an EMBL/GenBank/DDBJ whole genome shotgun (WGS) entry which is preliminary data.</text>
</comment>
<dbReference type="AlphaFoldDB" id="A0A369VX37"/>
<dbReference type="OrthoDB" id="323290at2"/>
<evidence type="ECO:0000256" key="2">
    <source>
        <dbReference type="ARBA" id="ARBA00023125"/>
    </source>
</evidence>
<dbReference type="Proteomes" id="UP000253918">
    <property type="component" value="Unassembled WGS sequence"/>
</dbReference>
<reference evidence="5 6" key="1">
    <citation type="submission" date="2018-07" db="EMBL/GenBank/DDBJ databases">
        <title>a novel species of Sphingomonas isolated from the rhizosphere soil of Araceae plant.</title>
        <authorList>
            <person name="Zhiyong W."/>
            <person name="Qinglan Z."/>
            <person name="Zhiwei F."/>
            <person name="Ding X."/>
            <person name="Gejiao W."/>
            <person name="Shixue Z."/>
        </authorList>
    </citation>
    <scope>NUCLEOTIDE SEQUENCE [LARGE SCALE GENOMIC DNA]</scope>
    <source>
        <strain evidence="5 6">WZY 27</strain>
    </source>
</reference>
<dbReference type="RefSeq" id="WP_114687799.1">
    <property type="nucleotide sequence ID" value="NZ_QQNB01000002.1"/>
</dbReference>
<dbReference type="GO" id="GO:0003700">
    <property type="term" value="F:DNA-binding transcription factor activity"/>
    <property type="evidence" value="ECO:0007669"/>
    <property type="project" value="InterPro"/>
</dbReference>
<name>A0A369VX37_9SPHN</name>
<dbReference type="PROSITE" id="PS01124">
    <property type="entry name" value="HTH_ARAC_FAMILY_2"/>
    <property type="match status" value="1"/>
</dbReference>
<keyword evidence="3" id="KW-0804">Transcription</keyword>
<dbReference type="EMBL" id="QQNB01000002">
    <property type="protein sequence ID" value="RDE05730.1"/>
    <property type="molecule type" value="Genomic_DNA"/>
</dbReference>
<evidence type="ECO:0000256" key="1">
    <source>
        <dbReference type="ARBA" id="ARBA00023015"/>
    </source>
</evidence>
<organism evidence="5 6">
    <name type="scientific">Sphingomonas aracearum</name>
    <dbReference type="NCBI Taxonomy" id="2283317"/>
    <lineage>
        <taxon>Bacteria</taxon>
        <taxon>Pseudomonadati</taxon>
        <taxon>Pseudomonadota</taxon>
        <taxon>Alphaproteobacteria</taxon>
        <taxon>Sphingomonadales</taxon>
        <taxon>Sphingomonadaceae</taxon>
        <taxon>Sphingomonas</taxon>
    </lineage>
</organism>
<keyword evidence="6" id="KW-1185">Reference proteome</keyword>
<dbReference type="PANTHER" id="PTHR46796">
    <property type="entry name" value="HTH-TYPE TRANSCRIPTIONAL ACTIVATOR RHAS-RELATED"/>
    <property type="match status" value="1"/>
</dbReference>
<dbReference type="InterPro" id="IPR050204">
    <property type="entry name" value="AraC_XylS_family_regulators"/>
</dbReference>
<evidence type="ECO:0000313" key="5">
    <source>
        <dbReference type="EMBL" id="RDE05730.1"/>
    </source>
</evidence>
<keyword evidence="1" id="KW-0805">Transcription regulation</keyword>
<gene>
    <name evidence="5" type="ORF">DVW87_11015</name>
</gene>
<proteinExistence type="predicted"/>
<keyword evidence="2" id="KW-0238">DNA-binding</keyword>
<evidence type="ECO:0000256" key="3">
    <source>
        <dbReference type="ARBA" id="ARBA00023163"/>
    </source>
</evidence>
<protein>
    <submittedName>
        <fullName evidence="5">Helix-turn-helix domain-containing protein</fullName>
    </submittedName>
</protein>
<dbReference type="Gene3D" id="1.10.10.60">
    <property type="entry name" value="Homeodomain-like"/>
    <property type="match status" value="1"/>
</dbReference>
<feature type="domain" description="HTH araC/xylS-type" evidence="4">
    <location>
        <begin position="160"/>
        <end position="259"/>
    </location>
</feature>
<sequence>MPGLRLDYAVPSPDLADYVALFYDFAVEDEVFADVERAGHAQFRFMLGGEGSVYTFADGVEQDAPLAHFRGATTGVTRIRILGPAQVLGFGLLPGGWAAMVGVDAAGLLNRRIDAGQLLDPSHLARTVTALREADDHPARIAVLESFVRETVRAEAGAAVAFMRSVDAWLSDDPSPDMASLIAGTGLSARQIERKCNALYGAPPKLLARKYRALRAAVALATAGEALPDLLARGFYDQSHLIRELKQFTGLTPRQILEQPTLLAQATMAQRSALAGQVHPITSAT</sequence>
<dbReference type="InterPro" id="IPR018060">
    <property type="entry name" value="HTH_AraC"/>
</dbReference>
<dbReference type="SMART" id="SM00342">
    <property type="entry name" value="HTH_ARAC"/>
    <property type="match status" value="1"/>
</dbReference>
<evidence type="ECO:0000313" key="6">
    <source>
        <dbReference type="Proteomes" id="UP000253918"/>
    </source>
</evidence>